<evidence type="ECO:0000256" key="4">
    <source>
        <dbReference type="ARBA" id="ARBA00023306"/>
    </source>
</evidence>
<name>A0A9X4BJW3_9GAMM</name>
<dbReference type="Proteomes" id="UP001139971">
    <property type="component" value="Unassembled WGS sequence"/>
</dbReference>
<evidence type="ECO:0000256" key="1">
    <source>
        <dbReference type="ARBA" id="ARBA00022475"/>
    </source>
</evidence>
<dbReference type="GO" id="GO:0032153">
    <property type="term" value="C:cell division site"/>
    <property type="evidence" value="ECO:0007669"/>
    <property type="project" value="UniProtKB-UniRule"/>
</dbReference>
<dbReference type="PIRSF" id="PIRSF003101">
    <property type="entry name" value="FtsA"/>
    <property type="match status" value="1"/>
</dbReference>
<dbReference type="PANTHER" id="PTHR32432:SF4">
    <property type="entry name" value="CELL DIVISION PROTEIN FTSA"/>
    <property type="match status" value="1"/>
</dbReference>
<evidence type="ECO:0000313" key="9">
    <source>
        <dbReference type="Proteomes" id="UP001139971"/>
    </source>
</evidence>
<keyword evidence="4 5" id="KW-0131">Cell cycle</keyword>
<sequence>MNRKNEKSLIVGLDIGTSKTVAIVGEYLPGDPVEIIGVGSHASRGLKRGVVVDIESTVSSIQRAVEEAELMAGCEIRSVYASISGSHIKDENSHGTAPIREREVTVADLDAVLNAASALAIPGDRWVLYKEPQEYLIDGQEGIRNPVGMSGVRLEASVHLVTGAASAAQNIMKCIQRCGLAVDELVPSAIASARAVLTQDERDLGVCLVDIGAGTTDLAIYTQGAIRHTAALPIGGDQVTNDIAQFVRTPTANAEEIKIRYACALAQLATAEETIQVPSVGDRPPRRLARQTLAEAVQPRYEEIFEMVQAELRRSGLEELTRAGIVLSGGGAKMEGVVELAEELFHMPVRLGVPQHVSGLSDVVSNQIHASGVGLLLYGARREAVRRPPGTGVARVGGAWSKVMNWFKGNF</sequence>
<dbReference type="InterPro" id="IPR043129">
    <property type="entry name" value="ATPase_NBD"/>
</dbReference>
<dbReference type="GO" id="GO:0043093">
    <property type="term" value="P:FtsZ-dependent cytokinesis"/>
    <property type="evidence" value="ECO:0007669"/>
    <property type="project" value="UniProtKB-UniRule"/>
</dbReference>
<keyword evidence="9" id="KW-1185">Reference proteome</keyword>
<dbReference type="SUPFAM" id="SSF53067">
    <property type="entry name" value="Actin-like ATPase domain"/>
    <property type="match status" value="2"/>
</dbReference>
<organism evidence="8 9">
    <name type="scientific">Tahibacter soli</name>
    <dbReference type="NCBI Taxonomy" id="2983605"/>
    <lineage>
        <taxon>Bacteria</taxon>
        <taxon>Pseudomonadati</taxon>
        <taxon>Pseudomonadota</taxon>
        <taxon>Gammaproteobacteria</taxon>
        <taxon>Lysobacterales</taxon>
        <taxon>Rhodanobacteraceae</taxon>
        <taxon>Tahibacter</taxon>
    </lineage>
</organism>
<dbReference type="InterPro" id="IPR003494">
    <property type="entry name" value="SHS2_FtsA"/>
</dbReference>
<dbReference type="CDD" id="cd24048">
    <property type="entry name" value="ASKHA_NBD_FtsA"/>
    <property type="match status" value="1"/>
</dbReference>
<proteinExistence type="inferred from homology"/>
<dbReference type="HAMAP" id="MF_02033">
    <property type="entry name" value="FtsA"/>
    <property type="match status" value="1"/>
</dbReference>
<protein>
    <recommendedName>
        <fullName evidence="5 6">Cell division protein FtsA</fullName>
    </recommendedName>
</protein>
<comment type="subcellular location">
    <subcellularLocation>
        <location evidence="5">Cell membrane</location>
        <topology evidence="5">Peripheral membrane protein</topology>
        <orientation evidence="5">Cytoplasmic side</orientation>
    </subcellularLocation>
    <text evidence="5">Localizes to the Z ring in an FtsZ-dependent manner. Targeted to the membrane through a conserved C-terminal amphipathic helix.</text>
</comment>
<dbReference type="EMBL" id="JAOVZO020000012">
    <property type="protein sequence ID" value="MDC8012584.1"/>
    <property type="molecule type" value="Genomic_DNA"/>
</dbReference>
<keyword evidence="1 5" id="KW-1003">Cell membrane</keyword>
<accession>A0A9X4BJW3</accession>
<keyword evidence="3 5" id="KW-0472">Membrane</keyword>
<dbReference type="FunFam" id="3.30.420.40:FF:000032">
    <property type="entry name" value="Cell division protein FtsA"/>
    <property type="match status" value="1"/>
</dbReference>
<feature type="domain" description="SHS2" evidence="7">
    <location>
        <begin position="10"/>
        <end position="196"/>
    </location>
</feature>
<dbReference type="InterPro" id="IPR020823">
    <property type="entry name" value="Cell_div_FtsA"/>
</dbReference>
<dbReference type="Pfam" id="PF14450">
    <property type="entry name" value="FtsA"/>
    <property type="match status" value="2"/>
</dbReference>
<dbReference type="SMART" id="SM00842">
    <property type="entry name" value="FtsA"/>
    <property type="match status" value="1"/>
</dbReference>
<dbReference type="FunFam" id="3.30.420.40:FF:000035">
    <property type="entry name" value="Cell division protein FtsA"/>
    <property type="match status" value="1"/>
</dbReference>
<evidence type="ECO:0000256" key="5">
    <source>
        <dbReference type="HAMAP-Rule" id="MF_02033"/>
    </source>
</evidence>
<dbReference type="NCBIfam" id="TIGR01174">
    <property type="entry name" value="ftsA"/>
    <property type="match status" value="1"/>
</dbReference>
<dbReference type="RefSeq" id="WP_263543895.1">
    <property type="nucleotide sequence ID" value="NZ_JAOVZO020000012.1"/>
</dbReference>
<evidence type="ECO:0000259" key="7">
    <source>
        <dbReference type="SMART" id="SM00842"/>
    </source>
</evidence>
<comment type="subunit">
    <text evidence="5">Self-interacts. Interacts with FtsZ.</text>
</comment>
<dbReference type="Pfam" id="PF02491">
    <property type="entry name" value="SHS2_FTSA"/>
    <property type="match status" value="1"/>
</dbReference>
<dbReference type="Gene3D" id="3.30.420.40">
    <property type="match status" value="2"/>
</dbReference>
<dbReference type="PANTHER" id="PTHR32432">
    <property type="entry name" value="CELL DIVISION PROTEIN FTSA-RELATED"/>
    <property type="match status" value="1"/>
</dbReference>
<gene>
    <name evidence="5 8" type="primary">ftsA</name>
    <name evidence="8" type="ORF">OD750_008485</name>
</gene>
<dbReference type="AlphaFoldDB" id="A0A9X4BJW3"/>
<comment type="function">
    <text evidence="5 6">Cell division protein that is involved in the assembly of the Z ring. May serve as a membrane anchor for the Z ring.</text>
</comment>
<evidence type="ECO:0000313" key="8">
    <source>
        <dbReference type="EMBL" id="MDC8012584.1"/>
    </source>
</evidence>
<reference evidence="8" key="1">
    <citation type="submission" date="2023-02" db="EMBL/GenBank/DDBJ databases">
        <title>Tahibacter soli sp. nov. isolated from soil.</title>
        <authorList>
            <person name="Baek J.H."/>
            <person name="Lee J.K."/>
            <person name="Choi D.G."/>
            <person name="Jeon C.O."/>
        </authorList>
    </citation>
    <scope>NUCLEOTIDE SEQUENCE</scope>
    <source>
        <strain evidence="8">BL</strain>
    </source>
</reference>
<dbReference type="InterPro" id="IPR050696">
    <property type="entry name" value="FtsA/MreB"/>
</dbReference>
<dbReference type="NCBIfam" id="NF007009">
    <property type="entry name" value="PRK09472.1"/>
    <property type="match status" value="1"/>
</dbReference>
<evidence type="ECO:0000256" key="2">
    <source>
        <dbReference type="ARBA" id="ARBA00022618"/>
    </source>
</evidence>
<evidence type="ECO:0000256" key="3">
    <source>
        <dbReference type="ARBA" id="ARBA00023136"/>
    </source>
</evidence>
<keyword evidence="2 5" id="KW-0132">Cell division</keyword>
<comment type="caution">
    <text evidence="8">The sequence shown here is derived from an EMBL/GenBank/DDBJ whole genome shotgun (WGS) entry which is preliminary data.</text>
</comment>
<comment type="similarity">
    <text evidence="5 6">Belongs to the FtsA/MreB family.</text>
</comment>
<evidence type="ECO:0000256" key="6">
    <source>
        <dbReference type="PIRNR" id="PIRNR003101"/>
    </source>
</evidence>
<dbReference type="GO" id="GO:0009898">
    <property type="term" value="C:cytoplasmic side of plasma membrane"/>
    <property type="evidence" value="ECO:0007669"/>
    <property type="project" value="UniProtKB-UniRule"/>
</dbReference>